<evidence type="ECO:0000313" key="1">
    <source>
        <dbReference type="EMBL" id="EPC64650.1"/>
    </source>
</evidence>
<reference evidence="1 2" key="1">
    <citation type="journal article" date="2013" name="PLoS ONE">
        <title>Lactobacillus paracasei comparative genomics: towards species pan-genome definition and exploitation of diversity.</title>
        <authorList>
            <person name="Smokvina T."/>
            <person name="Wels M."/>
            <person name="Polka J."/>
            <person name="Chervaux C."/>
            <person name="Brisse S."/>
            <person name="Boekhorst J."/>
            <person name="van Hylckama Vlieg J.E."/>
            <person name="Siezen R.J."/>
        </authorList>
    </citation>
    <scope>NUCLEOTIDE SEQUENCE [LARGE SCALE GENOMIC DNA]</scope>
    <source>
        <strain evidence="1 2">Lpl14</strain>
    </source>
</reference>
<organism evidence="1 2">
    <name type="scientific">Lacticaseibacillus paracasei subsp. tolerans Lpl14</name>
    <dbReference type="NCBI Taxonomy" id="1256229"/>
    <lineage>
        <taxon>Bacteria</taxon>
        <taxon>Bacillati</taxon>
        <taxon>Bacillota</taxon>
        <taxon>Bacilli</taxon>
        <taxon>Lactobacillales</taxon>
        <taxon>Lactobacillaceae</taxon>
        <taxon>Lacticaseibacillus</taxon>
    </lineage>
</organism>
<comment type="caution">
    <text evidence="1">The sequence shown here is derived from an EMBL/GenBank/DDBJ whole genome shotgun (WGS) entry which is preliminary data.</text>
</comment>
<evidence type="ECO:0000313" key="2">
    <source>
        <dbReference type="Proteomes" id="UP000014285"/>
    </source>
</evidence>
<sequence length="67" mass="7538">MGLSRANNISPSWPEIEEFGTASPFLVQIVFPIYSIFDRSQGLDEIMAQLVLLSLIKKIALSFTMVY</sequence>
<dbReference type="AlphaFoldDB" id="A0A829GVZ9"/>
<gene>
    <name evidence="1" type="ORF">Lpl14_09315</name>
</gene>
<protein>
    <submittedName>
        <fullName evidence="1">Uncharacterized protein</fullName>
    </submittedName>
</protein>
<name>A0A829GVZ9_LACPA</name>
<accession>A0A829GVZ9</accession>
<proteinExistence type="predicted"/>
<dbReference type="Proteomes" id="UP000014285">
    <property type="component" value="Unassembled WGS sequence"/>
</dbReference>
<dbReference type="EMBL" id="ANKB01000030">
    <property type="protein sequence ID" value="EPC64650.1"/>
    <property type="molecule type" value="Genomic_DNA"/>
</dbReference>